<organism evidence="2">
    <name type="scientific">uncultured Caudovirales phage</name>
    <dbReference type="NCBI Taxonomy" id="2100421"/>
    <lineage>
        <taxon>Viruses</taxon>
        <taxon>Duplodnaviria</taxon>
        <taxon>Heunggongvirae</taxon>
        <taxon>Uroviricota</taxon>
        <taxon>Caudoviricetes</taxon>
        <taxon>Peduoviridae</taxon>
        <taxon>Maltschvirus</taxon>
        <taxon>Maltschvirus maltsch</taxon>
    </lineage>
</organism>
<protein>
    <submittedName>
        <fullName evidence="2">Excise, DNA binding domain, excisionase family</fullName>
    </submittedName>
</protein>
<dbReference type="InterPro" id="IPR010093">
    <property type="entry name" value="SinI_DNA-bd"/>
</dbReference>
<dbReference type="Pfam" id="PF12728">
    <property type="entry name" value="HTH_17"/>
    <property type="match status" value="1"/>
</dbReference>
<accession>A0A6J5RRR5</accession>
<feature type="domain" description="Helix-turn-helix" evidence="1">
    <location>
        <begin position="13"/>
        <end position="60"/>
    </location>
</feature>
<dbReference type="InterPro" id="IPR041657">
    <property type="entry name" value="HTH_17"/>
</dbReference>
<gene>
    <name evidence="2" type="ORF">UFOVP1339_19</name>
</gene>
<dbReference type="EMBL" id="LR797300">
    <property type="protein sequence ID" value="CAB4199963.1"/>
    <property type="molecule type" value="Genomic_DNA"/>
</dbReference>
<evidence type="ECO:0000313" key="2">
    <source>
        <dbReference type="EMBL" id="CAB4199963.1"/>
    </source>
</evidence>
<dbReference type="GO" id="GO:0003677">
    <property type="term" value="F:DNA binding"/>
    <property type="evidence" value="ECO:0007669"/>
    <property type="project" value="InterPro"/>
</dbReference>
<name>A0A6J5RRR5_9CAUD</name>
<proteinExistence type="predicted"/>
<sequence>MTTSMTLLEPRLLFSPQEVASLINRGRTFVHAEIAAGHLRSFKHGRCRRIHRDALLEYVANIQKSDGSGT</sequence>
<evidence type="ECO:0000259" key="1">
    <source>
        <dbReference type="Pfam" id="PF12728"/>
    </source>
</evidence>
<reference evidence="2" key="1">
    <citation type="submission" date="2020-05" db="EMBL/GenBank/DDBJ databases">
        <authorList>
            <person name="Chiriac C."/>
            <person name="Salcher M."/>
            <person name="Ghai R."/>
            <person name="Kavagutti S V."/>
        </authorList>
    </citation>
    <scope>NUCLEOTIDE SEQUENCE</scope>
</reference>
<dbReference type="NCBIfam" id="TIGR01764">
    <property type="entry name" value="excise"/>
    <property type="match status" value="1"/>
</dbReference>